<protein>
    <recommendedName>
        <fullName evidence="8">Heavy metal-associated isoprenylated plant protein 32-like</fullName>
    </recommendedName>
</protein>
<evidence type="ECO:0000256" key="1">
    <source>
        <dbReference type="ARBA" id="ARBA00022481"/>
    </source>
</evidence>
<reference evidence="6 7" key="1">
    <citation type="journal article" date="2023" name="G3 (Bethesda)">
        <title>A chromosome-length genome assembly and annotation of blackberry (Rubus argutus, cv. 'Hillquist').</title>
        <authorList>
            <person name="Bruna T."/>
            <person name="Aryal R."/>
            <person name="Dudchenko O."/>
            <person name="Sargent D.J."/>
            <person name="Mead D."/>
            <person name="Buti M."/>
            <person name="Cavallini A."/>
            <person name="Hytonen T."/>
            <person name="Andres J."/>
            <person name="Pham M."/>
            <person name="Weisz D."/>
            <person name="Mascagni F."/>
            <person name="Usai G."/>
            <person name="Natali L."/>
            <person name="Bassil N."/>
            <person name="Fernandez G.E."/>
            <person name="Lomsadze A."/>
            <person name="Armour M."/>
            <person name="Olukolu B."/>
            <person name="Poorten T."/>
            <person name="Britton C."/>
            <person name="Davik J."/>
            <person name="Ashrafi H."/>
            <person name="Aiden E.L."/>
            <person name="Borodovsky M."/>
            <person name="Worthington M."/>
        </authorList>
    </citation>
    <scope>NUCLEOTIDE SEQUENCE [LARGE SCALE GENOMIC DNA]</scope>
    <source>
        <strain evidence="6">PI 553951</strain>
    </source>
</reference>
<dbReference type="EMBL" id="JBEDUW010000005">
    <property type="protein sequence ID" value="KAK9925808.1"/>
    <property type="molecule type" value="Genomic_DNA"/>
</dbReference>
<dbReference type="GO" id="GO:0046872">
    <property type="term" value="F:metal ion binding"/>
    <property type="evidence" value="ECO:0007669"/>
    <property type="project" value="UniProtKB-KW"/>
</dbReference>
<name>A0AAW1WMD4_RUBAR</name>
<evidence type="ECO:0000313" key="7">
    <source>
        <dbReference type="Proteomes" id="UP001457282"/>
    </source>
</evidence>
<dbReference type="PANTHER" id="PTHR45868">
    <property type="entry name" value="HEAVY METAL-ASSOCIATED ISOPRENYLATED PLANT PROTEIN 33-RELATED"/>
    <property type="match status" value="1"/>
</dbReference>
<dbReference type="Proteomes" id="UP001457282">
    <property type="component" value="Unassembled WGS sequence"/>
</dbReference>
<dbReference type="SUPFAM" id="SSF55008">
    <property type="entry name" value="HMA, heavy metal-associated domain"/>
    <property type="match status" value="1"/>
</dbReference>
<dbReference type="Gene3D" id="3.30.70.100">
    <property type="match status" value="1"/>
</dbReference>
<evidence type="ECO:0000256" key="3">
    <source>
        <dbReference type="ARBA" id="ARBA00023288"/>
    </source>
</evidence>
<organism evidence="6 7">
    <name type="scientific">Rubus argutus</name>
    <name type="common">Southern blackberry</name>
    <dbReference type="NCBI Taxonomy" id="59490"/>
    <lineage>
        <taxon>Eukaryota</taxon>
        <taxon>Viridiplantae</taxon>
        <taxon>Streptophyta</taxon>
        <taxon>Embryophyta</taxon>
        <taxon>Tracheophyta</taxon>
        <taxon>Spermatophyta</taxon>
        <taxon>Magnoliopsida</taxon>
        <taxon>eudicotyledons</taxon>
        <taxon>Gunneridae</taxon>
        <taxon>Pentapetalae</taxon>
        <taxon>rosids</taxon>
        <taxon>fabids</taxon>
        <taxon>Rosales</taxon>
        <taxon>Rosaceae</taxon>
        <taxon>Rosoideae</taxon>
        <taxon>Rosoideae incertae sedis</taxon>
        <taxon>Rubus</taxon>
    </lineage>
</organism>
<comment type="similarity">
    <text evidence="5">Belongs to the HIPP family.</text>
</comment>
<keyword evidence="2" id="KW-0479">Metal-binding</keyword>
<keyword evidence="3" id="KW-0449">Lipoprotein</keyword>
<evidence type="ECO:0000313" key="6">
    <source>
        <dbReference type="EMBL" id="KAK9925808.1"/>
    </source>
</evidence>
<comment type="caution">
    <text evidence="6">The sequence shown here is derived from an EMBL/GenBank/DDBJ whole genome shotgun (WGS) entry which is preliminary data.</text>
</comment>
<dbReference type="PANTHER" id="PTHR45868:SF22">
    <property type="entry name" value="METAL ION-BINDING PROTEIN"/>
    <property type="match status" value="1"/>
</dbReference>
<dbReference type="InterPro" id="IPR036163">
    <property type="entry name" value="HMA_dom_sf"/>
</dbReference>
<keyword evidence="4" id="KW-0636">Prenylation</keyword>
<evidence type="ECO:0000256" key="4">
    <source>
        <dbReference type="ARBA" id="ARBA00023289"/>
    </source>
</evidence>
<accession>A0AAW1WMD4</accession>
<dbReference type="AlphaFoldDB" id="A0AAW1WMD4"/>
<keyword evidence="1" id="KW-0488">Methylation</keyword>
<keyword evidence="7" id="KW-1185">Reference proteome</keyword>
<evidence type="ECO:0000256" key="2">
    <source>
        <dbReference type="ARBA" id="ARBA00022723"/>
    </source>
</evidence>
<evidence type="ECO:0008006" key="8">
    <source>
        <dbReference type="Google" id="ProtNLM"/>
    </source>
</evidence>
<gene>
    <name evidence="6" type="ORF">M0R45_023073</name>
</gene>
<evidence type="ECO:0000256" key="5">
    <source>
        <dbReference type="ARBA" id="ARBA00024045"/>
    </source>
</evidence>
<sequence length="141" mass="16179">MESLTHMTCGLKVDLKSNGWYKCLTKMLKNIAGVSYEIDAAAGMAYISGKVNAKKILERIVKAGKKDAEVCWVRTGDEYSTPCFGNGYYDDQQRLSYDPYINYNYMGLYAPTPHTYYSSYGHHNPTMYYYPQLPSPYTSYY</sequence>
<proteinExistence type="inferred from homology"/>